<proteinExistence type="predicted"/>
<dbReference type="RefSeq" id="WP_126399004.1">
    <property type="nucleotide sequence ID" value="NZ_AP018907.1"/>
</dbReference>
<dbReference type="EMBL" id="AP018907">
    <property type="protein sequence ID" value="BBF92832.1"/>
    <property type="molecule type" value="Genomic_DNA"/>
</dbReference>
<dbReference type="Proteomes" id="UP000266934">
    <property type="component" value="Chromosome"/>
</dbReference>
<name>A0A348FZU9_9HYPH</name>
<protein>
    <submittedName>
        <fullName evidence="1">Uncharacterized protein</fullName>
    </submittedName>
</protein>
<evidence type="ECO:0000313" key="1">
    <source>
        <dbReference type="EMBL" id="BBF92832.1"/>
    </source>
</evidence>
<organism evidence="1 2">
    <name type="scientific">Blastochloris tepida</name>
    <dbReference type="NCBI Taxonomy" id="2233851"/>
    <lineage>
        <taxon>Bacteria</taxon>
        <taxon>Pseudomonadati</taxon>
        <taxon>Pseudomonadota</taxon>
        <taxon>Alphaproteobacteria</taxon>
        <taxon>Hyphomicrobiales</taxon>
        <taxon>Blastochloridaceae</taxon>
        <taxon>Blastochloris</taxon>
    </lineage>
</organism>
<reference evidence="1 2" key="1">
    <citation type="submission" date="2018-08" db="EMBL/GenBank/DDBJ databases">
        <title>Complete genome sequencing of Blastochloris tepida GI.</title>
        <authorList>
            <person name="Tsukatani Y."/>
            <person name="Mori H."/>
        </authorList>
    </citation>
    <scope>NUCLEOTIDE SEQUENCE [LARGE SCALE GENOMIC DNA]</scope>
    <source>
        <strain evidence="1 2">GI</strain>
    </source>
</reference>
<dbReference type="KEGG" id="blag:BLTE_15170"/>
<sequence length="179" mass="20087">MRKTGEVQIQITAREADAAARWLETVAIPHYAEQGGTVLTGPPDDLLRRLQLIADVLRTKAARRRRAIVFAANVPRDGAVAFVTVVEARAWIALAPRLVHRLAGKLRAATRARRGRPSLTRAERLDRTDRRHLGVHVVERHRKRVVADERRAAHHEAWRRGVVERGESVLTTSLPLPGK</sequence>
<accession>A0A348FZU9</accession>
<gene>
    <name evidence="1" type="ORF">BLTE_15170</name>
</gene>
<dbReference type="AlphaFoldDB" id="A0A348FZU9"/>
<keyword evidence="2" id="KW-1185">Reference proteome</keyword>
<evidence type="ECO:0000313" key="2">
    <source>
        <dbReference type="Proteomes" id="UP000266934"/>
    </source>
</evidence>